<evidence type="ECO:0000313" key="3">
    <source>
        <dbReference type="EMBL" id="MEQ2227662.1"/>
    </source>
</evidence>
<keyword evidence="2" id="KW-0472">Membrane</keyword>
<dbReference type="Proteomes" id="UP001482620">
    <property type="component" value="Unassembled WGS sequence"/>
</dbReference>
<evidence type="ECO:0000256" key="1">
    <source>
        <dbReference type="SAM" id="MobiDB-lite"/>
    </source>
</evidence>
<keyword evidence="2" id="KW-1133">Transmembrane helix</keyword>
<organism evidence="3 4">
    <name type="scientific">Ilyodon furcidens</name>
    <name type="common">goldbreast splitfin</name>
    <dbReference type="NCBI Taxonomy" id="33524"/>
    <lineage>
        <taxon>Eukaryota</taxon>
        <taxon>Metazoa</taxon>
        <taxon>Chordata</taxon>
        <taxon>Craniata</taxon>
        <taxon>Vertebrata</taxon>
        <taxon>Euteleostomi</taxon>
        <taxon>Actinopterygii</taxon>
        <taxon>Neopterygii</taxon>
        <taxon>Teleostei</taxon>
        <taxon>Neoteleostei</taxon>
        <taxon>Acanthomorphata</taxon>
        <taxon>Ovalentaria</taxon>
        <taxon>Atherinomorphae</taxon>
        <taxon>Cyprinodontiformes</taxon>
        <taxon>Goodeidae</taxon>
        <taxon>Ilyodon</taxon>
    </lineage>
</organism>
<feature type="compositionally biased region" description="Basic residues" evidence="1">
    <location>
        <begin position="101"/>
        <end position="118"/>
    </location>
</feature>
<comment type="caution">
    <text evidence="3">The sequence shown here is derived from an EMBL/GenBank/DDBJ whole genome shotgun (WGS) entry which is preliminary data.</text>
</comment>
<feature type="region of interest" description="Disordered" evidence="1">
    <location>
        <begin position="96"/>
        <end position="118"/>
    </location>
</feature>
<gene>
    <name evidence="3" type="ORF">ILYODFUR_000540</name>
</gene>
<dbReference type="EMBL" id="JAHRIQ010023192">
    <property type="protein sequence ID" value="MEQ2227662.1"/>
    <property type="molecule type" value="Genomic_DNA"/>
</dbReference>
<name>A0ABV0T7U8_9TELE</name>
<feature type="transmembrane region" description="Helical" evidence="2">
    <location>
        <begin position="12"/>
        <end position="31"/>
    </location>
</feature>
<accession>A0ABV0T7U8</accession>
<proteinExistence type="predicted"/>
<keyword evidence="2" id="KW-0812">Transmembrane</keyword>
<keyword evidence="4" id="KW-1185">Reference proteome</keyword>
<evidence type="ECO:0000313" key="4">
    <source>
        <dbReference type="Proteomes" id="UP001482620"/>
    </source>
</evidence>
<protein>
    <submittedName>
        <fullName evidence="3">Uncharacterized protein</fullName>
    </submittedName>
</protein>
<sequence>MQNCNQTKCFKVYIFPTFSSIGFFMFVRKFCLRRGLCELRLTERPDRDQRPLFNYEWFFPGLSNLRMVILGSISGSSAHEMPTLLSRVYDGEPPYPNKHTNFTKKHTKLSRLSKKSEC</sequence>
<reference evidence="3 4" key="1">
    <citation type="submission" date="2021-06" db="EMBL/GenBank/DDBJ databases">
        <authorList>
            <person name="Palmer J.M."/>
        </authorList>
    </citation>
    <scope>NUCLEOTIDE SEQUENCE [LARGE SCALE GENOMIC DNA]</scope>
    <source>
        <strain evidence="4">if_2019</strain>
        <tissue evidence="3">Muscle</tissue>
    </source>
</reference>
<evidence type="ECO:0000256" key="2">
    <source>
        <dbReference type="SAM" id="Phobius"/>
    </source>
</evidence>